<feature type="transmembrane region" description="Helical" evidence="2">
    <location>
        <begin position="152"/>
        <end position="172"/>
    </location>
</feature>
<dbReference type="SUPFAM" id="SSF53335">
    <property type="entry name" value="S-adenosyl-L-methionine-dependent methyltransferases"/>
    <property type="match status" value="1"/>
</dbReference>
<feature type="transmembrane region" description="Helical" evidence="2">
    <location>
        <begin position="51"/>
        <end position="76"/>
    </location>
</feature>
<feature type="transmembrane region" description="Helical" evidence="2">
    <location>
        <begin position="253"/>
        <end position="273"/>
    </location>
</feature>
<dbReference type="Gene3D" id="3.40.50.150">
    <property type="entry name" value="Vaccinia Virus protein VP39"/>
    <property type="match status" value="1"/>
</dbReference>
<evidence type="ECO:0000256" key="2">
    <source>
        <dbReference type="SAM" id="Phobius"/>
    </source>
</evidence>
<dbReference type="AlphaFoldDB" id="A0AAX0WVZ4"/>
<dbReference type="PANTHER" id="PTHR43317:SF1">
    <property type="entry name" value="THERMOSPERMINE SYNTHASE ACAULIS5"/>
    <property type="match status" value="1"/>
</dbReference>
<evidence type="ECO:0000313" key="3">
    <source>
        <dbReference type="EMBL" id="PNL62469.1"/>
    </source>
</evidence>
<dbReference type="GeneID" id="98065143"/>
<feature type="transmembrane region" description="Helical" evidence="2">
    <location>
        <begin position="388"/>
        <end position="409"/>
    </location>
</feature>
<dbReference type="InterPro" id="IPR029063">
    <property type="entry name" value="SAM-dependent_MTases_sf"/>
</dbReference>
<dbReference type="EMBL" id="NBTX02000004">
    <property type="protein sequence ID" value="PNL62469.1"/>
    <property type="molecule type" value="Genomic_DNA"/>
</dbReference>
<feature type="transmembrane region" description="Helical" evidence="2">
    <location>
        <begin position="184"/>
        <end position="203"/>
    </location>
</feature>
<feature type="transmembrane region" description="Helical" evidence="2">
    <location>
        <begin position="310"/>
        <end position="330"/>
    </location>
</feature>
<keyword evidence="2" id="KW-0472">Membrane</keyword>
<feature type="transmembrane region" description="Helical" evidence="2">
    <location>
        <begin position="224"/>
        <end position="247"/>
    </location>
</feature>
<feature type="transmembrane region" description="Helical" evidence="2">
    <location>
        <begin position="415"/>
        <end position="432"/>
    </location>
</feature>
<organism evidence="3 4">
    <name type="scientific">Legionella anisa</name>
    <dbReference type="NCBI Taxonomy" id="28082"/>
    <lineage>
        <taxon>Bacteria</taxon>
        <taxon>Pseudomonadati</taxon>
        <taxon>Pseudomonadota</taxon>
        <taxon>Gammaproteobacteria</taxon>
        <taxon>Legionellales</taxon>
        <taxon>Legionellaceae</taxon>
        <taxon>Legionella</taxon>
    </lineage>
</organism>
<keyword evidence="2" id="KW-1133">Transmembrane helix</keyword>
<dbReference type="RefSeq" id="WP_040522654.1">
    <property type="nucleotide sequence ID" value="NZ_CAAAHR010000015.1"/>
</dbReference>
<gene>
    <name evidence="3" type="ORF">A6J39_015300</name>
</gene>
<feature type="transmembrane region" description="Helical" evidence="2">
    <location>
        <begin position="439"/>
        <end position="456"/>
    </location>
</feature>
<feature type="transmembrane region" description="Helical" evidence="2">
    <location>
        <begin position="118"/>
        <end position="140"/>
    </location>
</feature>
<comment type="caution">
    <text evidence="3">The sequence shown here is derived from an EMBL/GenBank/DDBJ whole genome shotgun (WGS) entry which is preliminary data.</text>
</comment>
<feature type="transmembrane region" description="Helical" evidence="2">
    <location>
        <begin position="88"/>
        <end position="106"/>
    </location>
</feature>
<sequence>MDFYRWIFSSQGCFVRFLFPISLFLSAVLLFSIQPMVAKSLLPVYGGTPAVWTVCMLFFQAILLFAYGYAAVLGFFNKPSVWRLTHATLVFLSFIVLPLVFQPLILHESPEWSILSNLFTQLGLPLIVIGASAPLLQFAYSQTKEKGAGDPYFLYAASNLGSLLSLLLYPWVIERFIGLKNQFFLWNIVYVIYLVLLFFILISNRYQPLEKQNELAAVWSWQKILYWIFLSFAPCSLMLGVTLYITTDIAATPLFWVLPLALYLLTFVLVFTNKPLISFSWIARNAVFFLIFPIIGFILNAGQIKAWQGILFHLSSFFMLALLCHSQLFLSRPKPQSLTLFYFCLALGGVLAGVFNGVLAPRWFNQIYEYPLAILLSLFALPQLSRKYGWWVPVVVLILMLLHYSINAIHWPKGFSSFQICAILALIVIVIWQESKASLILSLFILFGFIFSPLLQNDSILMQIRNFYGVKKVIDKQGTHVLINQSTVHGLQATGEKKPAGLTSYYGAVKPLVGAMQQKWSSLSVTIIGLGIGTMICQFRKEDQIKVIEIDNQVIDLAKNPQLFTYLRDCPPRVTIMKNDGRLAVEQLPDHSQNLLVIDAFSSDAIPVHLLTLEAFTLYQQKITEDGGILIHLSNRHMKLLPVINAAGRSLELMVLYLNNKGILSLGQFDSQWAFLTSNENLAFQIIKEARWHFNTSDEQFLWTDDYSNLIPLFKW</sequence>
<feature type="transmembrane region" description="Helical" evidence="2">
    <location>
        <begin position="337"/>
        <end position="357"/>
    </location>
</feature>
<protein>
    <submittedName>
        <fullName evidence="3">Spermidine synthase</fullName>
    </submittedName>
</protein>
<keyword evidence="1" id="KW-0620">Polyamine biosynthesis</keyword>
<dbReference type="Proteomes" id="UP000192511">
    <property type="component" value="Unassembled WGS sequence"/>
</dbReference>
<proteinExistence type="predicted"/>
<dbReference type="PANTHER" id="PTHR43317">
    <property type="entry name" value="THERMOSPERMINE SYNTHASE ACAULIS5"/>
    <property type="match status" value="1"/>
</dbReference>
<evidence type="ECO:0000256" key="1">
    <source>
        <dbReference type="ARBA" id="ARBA00023115"/>
    </source>
</evidence>
<evidence type="ECO:0000313" key="4">
    <source>
        <dbReference type="Proteomes" id="UP000192511"/>
    </source>
</evidence>
<feature type="transmembrane region" description="Helical" evidence="2">
    <location>
        <begin position="363"/>
        <end position="381"/>
    </location>
</feature>
<feature type="transmembrane region" description="Helical" evidence="2">
    <location>
        <begin position="285"/>
        <end position="304"/>
    </location>
</feature>
<accession>A0AAX0WVZ4</accession>
<name>A0AAX0WVZ4_9GAMM</name>
<feature type="transmembrane region" description="Helical" evidence="2">
    <location>
        <begin position="12"/>
        <end position="31"/>
    </location>
</feature>
<keyword evidence="2" id="KW-0812">Transmembrane</keyword>
<dbReference type="Pfam" id="PF01564">
    <property type="entry name" value="Spermine_synth"/>
    <property type="match status" value="1"/>
</dbReference>
<dbReference type="NCBIfam" id="NF037959">
    <property type="entry name" value="MFS_SpdSyn"/>
    <property type="match status" value="1"/>
</dbReference>
<dbReference type="GO" id="GO:0006596">
    <property type="term" value="P:polyamine biosynthetic process"/>
    <property type="evidence" value="ECO:0007669"/>
    <property type="project" value="UniProtKB-KW"/>
</dbReference>
<keyword evidence="4" id="KW-1185">Reference proteome</keyword>
<reference evidence="3" key="1">
    <citation type="submission" date="2017-12" db="EMBL/GenBank/DDBJ databases">
        <title>FDA dAtabase for Regulatory Grade micrObial Sequences (FDA-ARGOS): Supporting development and validation of Infectious Disease Dx tests.</title>
        <authorList>
            <person name="Kerrigan L."/>
            <person name="Tallon L.J."/>
            <person name="Sadzewicz L."/>
            <person name="Sengamalay N."/>
            <person name="Ott S."/>
            <person name="Godinez A."/>
            <person name="Nagaraj S."/>
            <person name="Vavikolanu K."/>
            <person name="Vyas G."/>
            <person name="Nadendla S."/>
            <person name="Aluvathingal J."/>
            <person name="Sichtig H."/>
        </authorList>
    </citation>
    <scope>NUCLEOTIDE SEQUENCE [LARGE SCALE GENOMIC DNA]</scope>
    <source>
        <strain evidence="3">FDAARGOS_200</strain>
    </source>
</reference>